<reference evidence="3 4" key="1">
    <citation type="submission" date="2019-09" db="EMBL/GenBank/DDBJ databases">
        <title>Genome sequence and assembly of Taibaiella sp.</title>
        <authorList>
            <person name="Chhetri G."/>
        </authorList>
    </citation>
    <scope>NUCLEOTIDE SEQUENCE [LARGE SCALE GENOMIC DNA]</scope>
    <source>
        <strain evidence="3 4">KVB11</strain>
    </source>
</reference>
<organism evidence="3 4">
    <name type="scientific">Taibaiella lutea</name>
    <dbReference type="NCBI Taxonomy" id="2608001"/>
    <lineage>
        <taxon>Bacteria</taxon>
        <taxon>Pseudomonadati</taxon>
        <taxon>Bacteroidota</taxon>
        <taxon>Chitinophagia</taxon>
        <taxon>Chitinophagales</taxon>
        <taxon>Chitinophagaceae</taxon>
        <taxon>Taibaiella</taxon>
    </lineage>
</organism>
<proteinExistence type="predicted"/>
<evidence type="ECO:0000256" key="2">
    <source>
        <dbReference type="SAM" id="SignalP"/>
    </source>
</evidence>
<feature type="compositionally biased region" description="Low complexity" evidence="1">
    <location>
        <begin position="29"/>
        <end position="44"/>
    </location>
</feature>
<feature type="chain" id="PRO_5024318845" evidence="2">
    <location>
        <begin position="23"/>
        <end position="247"/>
    </location>
</feature>
<name>A0A5M6CED0_9BACT</name>
<sequence>MKKLISFSLLTLCLLTAASSCKKDNVSPNNNGNNNNGNNNNGNNDNTTIVLNDLLSYYFVYVNSDGDLRVIYFFQDNGNFNGYRDGMQVRRGIESPAISNNIFTCTISSQTYSFTLKKDASGNISMVSYTSSEGVYSNLEMFKTSDAPAFASTNGTDNIFHYSNNGDGVYLYFDYENGNVWRHDSPALGLSNSLPYYMLSNNIGWKSSDESTIGVAVPRWQGNSSIKMVTQSNISDLGQGVQTAFEL</sequence>
<evidence type="ECO:0000313" key="3">
    <source>
        <dbReference type="EMBL" id="KAA5533538.1"/>
    </source>
</evidence>
<protein>
    <submittedName>
        <fullName evidence="3">Uncharacterized protein</fullName>
    </submittedName>
</protein>
<dbReference type="RefSeq" id="WP_150033285.1">
    <property type="nucleotide sequence ID" value="NZ_VWSH01000003.1"/>
</dbReference>
<evidence type="ECO:0000313" key="4">
    <source>
        <dbReference type="Proteomes" id="UP000323632"/>
    </source>
</evidence>
<gene>
    <name evidence="3" type="ORF">F0919_13435</name>
</gene>
<dbReference type="PROSITE" id="PS51257">
    <property type="entry name" value="PROKAR_LIPOPROTEIN"/>
    <property type="match status" value="1"/>
</dbReference>
<dbReference type="EMBL" id="VWSH01000003">
    <property type="protein sequence ID" value="KAA5533538.1"/>
    <property type="molecule type" value="Genomic_DNA"/>
</dbReference>
<evidence type="ECO:0000256" key="1">
    <source>
        <dbReference type="SAM" id="MobiDB-lite"/>
    </source>
</evidence>
<feature type="region of interest" description="Disordered" evidence="1">
    <location>
        <begin position="25"/>
        <end position="44"/>
    </location>
</feature>
<feature type="signal peptide" evidence="2">
    <location>
        <begin position="1"/>
        <end position="22"/>
    </location>
</feature>
<accession>A0A5M6CED0</accession>
<dbReference type="AlphaFoldDB" id="A0A5M6CED0"/>
<comment type="caution">
    <text evidence="3">The sequence shown here is derived from an EMBL/GenBank/DDBJ whole genome shotgun (WGS) entry which is preliminary data.</text>
</comment>
<dbReference type="Proteomes" id="UP000323632">
    <property type="component" value="Unassembled WGS sequence"/>
</dbReference>
<keyword evidence="2" id="KW-0732">Signal</keyword>
<keyword evidence="4" id="KW-1185">Reference proteome</keyword>